<dbReference type="AlphaFoldDB" id="A0A176WC79"/>
<sequence>MWDHANGNGKRLPGRGRGRGRAGMGRGGHQGKEGRIESHRHRLEALSSLYIRSLMPVTRRAAGAAAAAAAAADGGREGEAQIRKGREGKGRAEKTGRIEPGRRERIWWIWGRVNPVACIKRASEQARKDARRREWVGSGERQAILRIMSCSRRRSSGGSSCELIHKRRKNQKTMSWDSSWTLVRIAVPRAAGAEFGTVHVTRKLHFYKRKRVASSSTSSSPPHPSLLPLLPLLHLLLLAPPLPGFACARGFMVKSTPFPHSTH</sequence>
<protein>
    <submittedName>
        <fullName evidence="2">Uncharacterized protein</fullName>
    </submittedName>
</protein>
<feature type="region of interest" description="Disordered" evidence="1">
    <location>
        <begin position="1"/>
        <end position="38"/>
    </location>
</feature>
<evidence type="ECO:0000313" key="2">
    <source>
        <dbReference type="EMBL" id="OAE30818.1"/>
    </source>
</evidence>
<dbReference type="EMBL" id="LVLJ01001235">
    <property type="protein sequence ID" value="OAE30818.1"/>
    <property type="molecule type" value="Genomic_DNA"/>
</dbReference>
<evidence type="ECO:0000313" key="3">
    <source>
        <dbReference type="Proteomes" id="UP000077202"/>
    </source>
</evidence>
<feature type="compositionally biased region" description="Basic and acidic residues" evidence="1">
    <location>
        <begin position="74"/>
        <end position="97"/>
    </location>
</feature>
<gene>
    <name evidence="2" type="ORF">AXG93_857s1210</name>
</gene>
<accession>A0A176WC79</accession>
<reference evidence="2" key="1">
    <citation type="submission" date="2016-03" db="EMBL/GenBank/DDBJ databases">
        <title>Mechanisms controlling the formation of the plant cell surface in tip-growing cells are functionally conserved among land plants.</title>
        <authorList>
            <person name="Honkanen S."/>
            <person name="Jones V.A."/>
            <person name="Morieri G."/>
            <person name="Champion C."/>
            <person name="Hetherington A.J."/>
            <person name="Kelly S."/>
            <person name="Saint-Marcoux D."/>
            <person name="Proust H."/>
            <person name="Prescott H."/>
            <person name="Dolan L."/>
        </authorList>
    </citation>
    <scope>NUCLEOTIDE SEQUENCE [LARGE SCALE GENOMIC DNA]</scope>
    <source>
        <tissue evidence="2">Whole gametophyte</tissue>
    </source>
</reference>
<evidence type="ECO:0000256" key="1">
    <source>
        <dbReference type="SAM" id="MobiDB-lite"/>
    </source>
</evidence>
<name>A0A176WC79_MARPO</name>
<proteinExistence type="predicted"/>
<organism evidence="2 3">
    <name type="scientific">Marchantia polymorpha subsp. ruderalis</name>
    <dbReference type="NCBI Taxonomy" id="1480154"/>
    <lineage>
        <taxon>Eukaryota</taxon>
        <taxon>Viridiplantae</taxon>
        <taxon>Streptophyta</taxon>
        <taxon>Embryophyta</taxon>
        <taxon>Marchantiophyta</taxon>
        <taxon>Marchantiopsida</taxon>
        <taxon>Marchantiidae</taxon>
        <taxon>Marchantiales</taxon>
        <taxon>Marchantiaceae</taxon>
        <taxon>Marchantia</taxon>
    </lineage>
</organism>
<comment type="caution">
    <text evidence="2">The sequence shown here is derived from an EMBL/GenBank/DDBJ whole genome shotgun (WGS) entry which is preliminary data.</text>
</comment>
<feature type="region of interest" description="Disordered" evidence="1">
    <location>
        <begin position="70"/>
        <end position="97"/>
    </location>
</feature>
<keyword evidence="3" id="KW-1185">Reference proteome</keyword>
<dbReference type="Proteomes" id="UP000077202">
    <property type="component" value="Unassembled WGS sequence"/>
</dbReference>